<protein>
    <recommendedName>
        <fullName evidence="2">Glycosyltransferase 2-like domain-containing protein</fullName>
    </recommendedName>
</protein>
<gene>
    <name evidence="3" type="ORF">LMG7141_01652</name>
</gene>
<dbReference type="RefSeq" id="WP_316657195.1">
    <property type="nucleotide sequence ID" value="NZ_CATYWO010000002.1"/>
</dbReference>
<accession>A0ABN9IN32</accession>
<feature type="domain" description="Glycosyltransferase 2-like" evidence="2">
    <location>
        <begin position="15"/>
        <end position="97"/>
    </location>
</feature>
<comment type="caution">
    <text evidence="3">The sequence shown here is derived from an EMBL/GenBank/DDBJ whole genome shotgun (WGS) entry which is preliminary data.</text>
</comment>
<sequence>MSEASVQLTSPDLALVVIARNEAASIERCLLSAKPFVSRMVVLDTGSTDDTVAIAEACGARVSHFAWTDDFSAARNAALAAANADWNLVLDADEWLESGGEHLRMLGSTPPSLGVVCVKNDTDAGESSHLIAWIPRLLPRGVRYVGRIHEQPVSSLPAARVPVVIRHDGYTPAKMQHKGERNTRLLLAELEHRPDDPYVLYQLGKETELHREDHATAAQYYARAYDLAPPDAPYRRNLALRYLYCLGKADRMEDAMAHADVSIRAWPDFPDLCFALGLVLVDAAVRHPEDADTRWLPLAEQVFNRCLEIGDRADMDGSVTGRGSFLAAQQLAIVYQMQSRALARKSEQYLAMSKRLQDAPQPLA</sequence>
<dbReference type="PANTHER" id="PTHR43630">
    <property type="entry name" value="POLY-BETA-1,6-N-ACETYL-D-GLUCOSAMINE SYNTHASE"/>
    <property type="match status" value="1"/>
</dbReference>
<dbReference type="PANTHER" id="PTHR43630:SF2">
    <property type="entry name" value="GLYCOSYLTRANSFERASE"/>
    <property type="match status" value="1"/>
</dbReference>
<dbReference type="InterPro" id="IPR029044">
    <property type="entry name" value="Nucleotide-diphossugar_trans"/>
</dbReference>
<dbReference type="InterPro" id="IPR001173">
    <property type="entry name" value="Glyco_trans_2-like"/>
</dbReference>
<dbReference type="SUPFAM" id="SSF48452">
    <property type="entry name" value="TPR-like"/>
    <property type="match status" value="1"/>
</dbReference>
<reference evidence="3 4" key="1">
    <citation type="submission" date="2023-07" db="EMBL/GenBank/DDBJ databases">
        <authorList>
            <person name="Peeters C."/>
        </authorList>
    </citation>
    <scope>NUCLEOTIDE SEQUENCE [LARGE SCALE GENOMIC DNA]</scope>
    <source>
        <strain evidence="3 4">LMG 7141</strain>
    </source>
</reference>
<keyword evidence="4" id="KW-1185">Reference proteome</keyword>
<name>A0ABN9IN32_9RALS</name>
<dbReference type="EMBL" id="CATYWO010000002">
    <property type="protein sequence ID" value="CAJ0785516.1"/>
    <property type="molecule type" value="Genomic_DNA"/>
</dbReference>
<evidence type="ECO:0000256" key="1">
    <source>
        <dbReference type="ARBA" id="ARBA00038494"/>
    </source>
</evidence>
<dbReference type="Pfam" id="PF00535">
    <property type="entry name" value="Glycos_transf_2"/>
    <property type="match status" value="1"/>
</dbReference>
<evidence type="ECO:0000259" key="2">
    <source>
        <dbReference type="Pfam" id="PF00535"/>
    </source>
</evidence>
<comment type="similarity">
    <text evidence="1">Belongs to the glycosyltransferase 2 family. WaaE/KdtX subfamily.</text>
</comment>
<evidence type="ECO:0000313" key="3">
    <source>
        <dbReference type="EMBL" id="CAJ0785516.1"/>
    </source>
</evidence>
<dbReference type="SUPFAM" id="SSF53448">
    <property type="entry name" value="Nucleotide-diphospho-sugar transferases"/>
    <property type="match status" value="1"/>
</dbReference>
<organism evidence="3 4">
    <name type="scientific">Ralstonia condita</name>
    <dbReference type="NCBI Taxonomy" id="3058600"/>
    <lineage>
        <taxon>Bacteria</taxon>
        <taxon>Pseudomonadati</taxon>
        <taxon>Pseudomonadota</taxon>
        <taxon>Betaproteobacteria</taxon>
        <taxon>Burkholderiales</taxon>
        <taxon>Burkholderiaceae</taxon>
        <taxon>Ralstonia</taxon>
    </lineage>
</organism>
<proteinExistence type="inferred from homology"/>
<dbReference type="Proteomes" id="UP001189616">
    <property type="component" value="Unassembled WGS sequence"/>
</dbReference>
<dbReference type="InterPro" id="IPR011990">
    <property type="entry name" value="TPR-like_helical_dom_sf"/>
</dbReference>
<evidence type="ECO:0000313" key="4">
    <source>
        <dbReference type="Proteomes" id="UP001189616"/>
    </source>
</evidence>
<dbReference type="Gene3D" id="3.90.550.10">
    <property type="entry name" value="Spore Coat Polysaccharide Biosynthesis Protein SpsA, Chain A"/>
    <property type="match status" value="1"/>
</dbReference>
<dbReference type="Gene3D" id="1.25.40.10">
    <property type="entry name" value="Tetratricopeptide repeat domain"/>
    <property type="match status" value="1"/>
</dbReference>